<feature type="compositionally biased region" description="Basic residues" evidence="4">
    <location>
        <begin position="440"/>
        <end position="449"/>
    </location>
</feature>
<sequence>MELSDCPLMAHARRRRPASSLNSNEELGPQAPDGSCTSSSTSQQSRPSQKVRRVTLGAKLRRSSAARQHLTAVPGRRSRSPPTPRWLKDTSFRPAVTQDPAVEAPACMRSDPRPQIGGPGPVTHEPEQVAGRLASSPGTPNWLKEGRFRPASGQGPAFNPQTGGPALVVHEQNRGGGMLAASPGTPNWLKDGCFRPDSEQGPAPEVPASMRRALSPQIGGPAPRAHEPEQAASPGTQGQDASPGTPIRRLLASPGTPNWLKDGGFRPALEQGLSPEAPASRRRALSRSPQIGGQAPVAHEPEHTAGKLGASPSTPAWLKDGCFGHGQELPAPTSAFVEATSSAAGGALAAEPLAAHSSKSSGAAELGSDMQDTHVRRALFETSPSRPSIDRLSSGSNATTAAGSPQLARQEAGGPQQDETGQQQVQELQAEQLSEVAALKKPRAAKSKPKRDLPRVKQEELQDARLDKQREKEQEKQQKTSSAELLSSPGTSGDLPTPCRRRRSSGPLAEAAATASEASESSEAELGSETEALGDHFDFGAPEGAQEVVAADTLQSSATDSEPEAPHELAVPEASIAAAAGVDLQSGIGGSFGAAAAGHEVEETQELVDEEEEEECGEGEQQQLLEDERRNLQDHHGQVKEEEVEEVEEDEKEFQETEKEAAAVDDQKVTEDEDQEGAENEIVEAENEVVEAENEGVEAENEVAEKDENDIVERSEEDEQSDCGTDEDKAQADLVATEEDPVEKDQREVPMEVQDNVPERHDDEDAEEEEDNSSNNDNNDDDKEEEAEEEEEEEAPDASQQAQQLEDASRVVEVTATAQDCEEASSDEDAVGDHAPAATDGDQVHETIGSEGESQQDQVLPQDQADQAVEEVEVQPSNSQPPSPQLRAITSQPSTFTFLQSAIKTIHDELSGISTSQQPAKLANRRRRFKSSDGSVAQGELPQSEVAAEAVSVVQDAEETDGEGSEEELYSQGSPGFIAEAVDTGAAEDAVESDLSDLDGSRALCSEELLPPQLGDSLDSDAPVITLTRAGARAGSGSGARPTARRGSPGSRWQRPLPACLGGPPALDPAAQPLADAEDASTEAAADATAEPSAKRKRKAPEVHAPKTLRAASSKAAQTGLRAAPAEPRPNPRRNVAGSDDDSDAPLPAGPKRPRRVTAPAVLGDRKRKAAGKKGQSGATAVTEAMVLFAPLDAADARTELAESEAPLAKKPKGRPPGAKSTKVERASKGSNGTEAEAEATEAEEQAASKPSDGKKGSGAASKGIIVPVFQPASGLAAAAAAAAAAAGRPVFASTGMELSSRQKRLLTDQLGGVLVADWHLIADTFRRTTKMMCAICRGAHIVTDAFVNSCRDAQALVDEGPFVLKDEVCEAAFARKRGMSQGYTLAFALERARQNGPLLRGISVYCFPSVVEKRELPLLVAAAGGTWLNRFPSSPNDPSVLLLAERTVSSDREQQRRKAHAVYDVELIREAACTQELRRNAYRLR</sequence>
<feature type="compositionally biased region" description="Basic and acidic residues" evidence="4">
    <location>
        <begin position="654"/>
        <end position="670"/>
    </location>
</feature>
<name>A0A813GIZ5_POLGL</name>
<feature type="compositionally biased region" description="Low complexity" evidence="4">
    <location>
        <begin position="35"/>
        <end position="48"/>
    </location>
</feature>
<feature type="compositionally biased region" description="Acidic residues" evidence="4">
    <location>
        <begin position="956"/>
        <end position="969"/>
    </location>
</feature>
<evidence type="ECO:0000256" key="2">
    <source>
        <dbReference type="ARBA" id="ARBA00022763"/>
    </source>
</evidence>
<evidence type="ECO:0000256" key="4">
    <source>
        <dbReference type="SAM" id="MobiDB-lite"/>
    </source>
</evidence>
<feature type="region of interest" description="Disordered" evidence="4">
    <location>
        <begin position="1027"/>
        <end position="1181"/>
    </location>
</feature>
<comment type="caution">
    <text evidence="5">The sequence shown here is derived from an EMBL/GenBank/DDBJ whole genome shotgun (WGS) entry which is preliminary data.</text>
</comment>
<feature type="compositionally biased region" description="Low complexity" evidence="4">
    <location>
        <begin position="1056"/>
        <end position="1075"/>
    </location>
</feature>
<evidence type="ECO:0008006" key="7">
    <source>
        <dbReference type="Google" id="ProtNLM"/>
    </source>
</evidence>
<feature type="compositionally biased region" description="Acidic residues" evidence="4">
    <location>
        <begin position="820"/>
        <end position="830"/>
    </location>
</feature>
<protein>
    <recommendedName>
        <fullName evidence="7">BRCT domain-containing protein</fullName>
    </recommendedName>
</protein>
<feature type="compositionally biased region" description="Low complexity" evidence="4">
    <location>
        <begin position="1029"/>
        <end position="1048"/>
    </location>
</feature>
<feature type="region of interest" description="Disordered" evidence="4">
    <location>
        <begin position="910"/>
        <end position="998"/>
    </location>
</feature>
<feature type="compositionally biased region" description="Acidic residues" evidence="4">
    <location>
        <begin position="671"/>
        <end position="702"/>
    </location>
</feature>
<dbReference type="PANTHER" id="PTHR23196">
    <property type="entry name" value="PAX TRANSCRIPTION ACTIVATION DOMAIN INTERACTING PROTEIN"/>
    <property type="match status" value="1"/>
</dbReference>
<feature type="region of interest" description="Disordered" evidence="4">
    <location>
        <begin position="1"/>
        <end position="330"/>
    </location>
</feature>
<reference evidence="5" key="1">
    <citation type="submission" date="2021-02" db="EMBL/GenBank/DDBJ databases">
        <authorList>
            <person name="Dougan E. K."/>
            <person name="Rhodes N."/>
            <person name="Thang M."/>
            <person name="Chan C."/>
        </authorList>
    </citation>
    <scope>NUCLEOTIDE SEQUENCE</scope>
</reference>
<dbReference type="CDD" id="cd17744">
    <property type="entry name" value="BRCT_MDC1_rpt1"/>
    <property type="match status" value="1"/>
</dbReference>
<gene>
    <name evidence="5" type="ORF">PGLA2088_LOCUS541</name>
</gene>
<feature type="compositionally biased region" description="Basic and acidic residues" evidence="4">
    <location>
        <begin position="626"/>
        <end position="641"/>
    </location>
</feature>
<dbReference type="PANTHER" id="PTHR23196:SF1">
    <property type="entry name" value="PAX-INTERACTING PROTEIN 1"/>
    <property type="match status" value="1"/>
</dbReference>
<keyword evidence="3" id="KW-0539">Nucleus</keyword>
<feature type="compositionally biased region" description="Basic and acidic residues" evidence="4">
    <location>
        <begin position="703"/>
        <end position="714"/>
    </location>
</feature>
<evidence type="ECO:0000313" key="6">
    <source>
        <dbReference type="Proteomes" id="UP000626109"/>
    </source>
</evidence>
<accession>A0A813GIZ5</accession>
<feature type="compositionally biased region" description="Basic residues" evidence="4">
    <location>
        <begin position="49"/>
        <end position="64"/>
    </location>
</feature>
<feature type="compositionally biased region" description="Acidic residues" evidence="4">
    <location>
        <begin position="603"/>
        <end position="618"/>
    </location>
</feature>
<feature type="compositionally biased region" description="Polar residues" evidence="4">
    <location>
        <begin position="852"/>
        <end position="865"/>
    </location>
</feature>
<evidence type="ECO:0000256" key="1">
    <source>
        <dbReference type="ARBA" id="ARBA00004123"/>
    </source>
</evidence>
<feature type="compositionally biased region" description="Acidic residues" evidence="4">
    <location>
        <begin position="715"/>
        <end position="725"/>
    </location>
</feature>
<feature type="compositionally biased region" description="Low complexity" evidence="4">
    <location>
        <begin position="505"/>
        <end position="519"/>
    </location>
</feature>
<evidence type="ECO:0000256" key="3">
    <source>
        <dbReference type="ARBA" id="ARBA00023242"/>
    </source>
</evidence>
<feature type="compositionally biased region" description="Low complexity" evidence="4">
    <location>
        <begin position="1082"/>
        <end position="1092"/>
    </location>
</feature>
<dbReference type="InterPro" id="IPR051579">
    <property type="entry name" value="DDR_Transcriptional_Reg"/>
</dbReference>
<dbReference type="Gene3D" id="3.40.50.10190">
    <property type="entry name" value="BRCT domain"/>
    <property type="match status" value="2"/>
</dbReference>
<feature type="region of interest" description="Disordered" evidence="4">
    <location>
        <begin position="350"/>
        <end position="572"/>
    </location>
</feature>
<feature type="compositionally biased region" description="Low complexity" evidence="4">
    <location>
        <begin position="393"/>
        <end position="404"/>
    </location>
</feature>
<feature type="region of interest" description="Disordered" evidence="4">
    <location>
        <begin position="1200"/>
        <end position="1258"/>
    </location>
</feature>
<comment type="subcellular location">
    <subcellularLocation>
        <location evidence="1">Nucleus</location>
    </subcellularLocation>
</comment>
<dbReference type="InterPro" id="IPR036420">
    <property type="entry name" value="BRCT_dom_sf"/>
</dbReference>
<feature type="compositionally biased region" description="Polar residues" evidence="4">
    <location>
        <begin position="480"/>
        <end position="491"/>
    </location>
</feature>
<feature type="compositionally biased region" description="Acidic residues" evidence="4">
    <location>
        <begin position="764"/>
        <end position="796"/>
    </location>
</feature>
<dbReference type="Proteomes" id="UP000626109">
    <property type="component" value="Unassembled WGS sequence"/>
</dbReference>
<keyword evidence="2" id="KW-0227">DNA damage</keyword>
<dbReference type="SUPFAM" id="SSF52113">
    <property type="entry name" value="BRCT domain"/>
    <property type="match status" value="1"/>
</dbReference>
<feature type="compositionally biased region" description="Polar residues" evidence="4">
    <location>
        <begin position="233"/>
        <end position="242"/>
    </location>
</feature>
<feature type="compositionally biased region" description="Acidic residues" evidence="4">
    <location>
        <begin position="642"/>
        <end position="653"/>
    </location>
</feature>
<feature type="compositionally biased region" description="Basic and acidic residues" evidence="4">
    <location>
        <begin position="450"/>
        <end position="478"/>
    </location>
</feature>
<feature type="compositionally biased region" description="Acidic residues" evidence="4">
    <location>
        <begin position="1236"/>
        <end position="1245"/>
    </location>
</feature>
<feature type="compositionally biased region" description="Low complexity" evidence="4">
    <location>
        <begin position="943"/>
        <end position="955"/>
    </location>
</feature>
<proteinExistence type="predicted"/>
<feature type="region of interest" description="Disordered" evidence="4">
    <location>
        <begin position="585"/>
        <end position="892"/>
    </location>
</feature>
<dbReference type="EMBL" id="CAJNNW010000362">
    <property type="protein sequence ID" value="CAE8627067.1"/>
    <property type="molecule type" value="Genomic_DNA"/>
</dbReference>
<dbReference type="GO" id="GO:0006974">
    <property type="term" value="P:DNA damage response"/>
    <property type="evidence" value="ECO:0007669"/>
    <property type="project" value="UniProtKB-KW"/>
</dbReference>
<dbReference type="GO" id="GO:0005634">
    <property type="term" value="C:nucleus"/>
    <property type="evidence" value="ECO:0007669"/>
    <property type="project" value="UniProtKB-SubCell"/>
</dbReference>
<evidence type="ECO:0000313" key="5">
    <source>
        <dbReference type="EMBL" id="CAE8627067.1"/>
    </source>
</evidence>
<feature type="compositionally biased region" description="Low complexity" evidence="4">
    <location>
        <begin position="422"/>
        <end position="439"/>
    </location>
</feature>
<organism evidence="5 6">
    <name type="scientific">Polarella glacialis</name>
    <name type="common">Dinoflagellate</name>
    <dbReference type="NCBI Taxonomy" id="89957"/>
    <lineage>
        <taxon>Eukaryota</taxon>
        <taxon>Sar</taxon>
        <taxon>Alveolata</taxon>
        <taxon>Dinophyceae</taxon>
        <taxon>Suessiales</taxon>
        <taxon>Suessiaceae</taxon>
        <taxon>Polarella</taxon>
    </lineage>
</organism>